<dbReference type="EMBL" id="NWVD01000001">
    <property type="protein sequence ID" value="PCG10330.1"/>
    <property type="molecule type" value="Genomic_DNA"/>
</dbReference>
<keyword evidence="6 9" id="KW-1133">Transmembrane helix</keyword>
<feature type="transmembrane region" description="Helical" evidence="9">
    <location>
        <begin position="296"/>
        <end position="315"/>
    </location>
</feature>
<dbReference type="InterPro" id="IPR038731">
    <property type="entry name" value="RgtA/B/C-like"/>
</dbReference>
<dbReference type="InterPro" id="IPR050297">
    <property type="entry name" value="LipidA_mod_glycosyltrf_83"/>
</dbReference>
<feature type="transmembrane region" description="Helical" evidence="9">
    <location>
        <begin position="223"/>
        <end position="240"/>
    </location>
</feature>
<dbReference type="PANTHER" id="PTHR33908">
    <property type="entry name" value="MANNOSYLTRANSFERASE YKCB-RELATED"/>
    <property type="match status" value="1"/>
</dbReference>
<evidence type="ECO:0000313" key="11">
    <source>
        <dbReference type="EMBL" id="PCG10330.1"/>
    </source>
</evidence>
<evidence type="ECO:0000256" key="5">
    <source>
        <dbReference type="ARBA" id="ARBA00022692"/>
    </source>
</evidence>
<feature type="transmembrane region" description="Helical" evidence="9">
    <location>
        <begin position="260"/>
        <end position="284"/>
    </location>
</feature>
<evidence type="ECO:0000256" key="8">
    <source>
        <dbReference type="SAM" id="MobiDB-lite"/>
    </source>
</evidence>
<evidence type="ECO:0000256" key="6">
    <source>
        <dbReference type="ARBA" id="ARBA00022989"/>
    </source>
</evidence>
<accession>A0A2A4I139</accession>
<evidence type="ECO:0000313" key="12">
    <source>
        <dbReference type="Proteomes" id="UP000218784"/>
    </source>
</evidence>
<dbReference type="AlphaFoldDB" id="A0A2A4I139"/>
<gene>
    <name evidence="11" type="ORF">COA17_02480</name>
</gene>
<name>A0A2A4I139_9SPHN</name>
<dbReference type="GO" id="GO:0005886">
    <property type="term" value="C:plasma membrane"/>
    <property type="evidence" value="ECO:0007669"/>
    <property type="project" value="UniProtKB-SubCell"/>
</dbReference>
<feature type="region of interest" description="Disordered" evidence="8">
    <location>
        <begin position="559"/>
        <end position="588"/>
    </location>
</feature>
<keyword evidence="7 9" id="KW-0472">Membrane</keyword>
<keyword evidence="5 9" id="KW-0812">Transmembrane</keyword>
<feature type="transmembrane region" description="Helical" evidence="9">
    <location>
        <begin position="96"/>
        <end position="121"/>
    </location>
</feature>
<feature type="transmembrane region" description="Helical" evidence="9">
    <location>
        <begin position="352"/>
        <end position="372"/>
    </location>
</feature>
<feature type="compositionally biased region" description="Low complexity" evidence="8">
    <location>
        <begin position="559"/>
        <end position="568"/>
    </location>
</feature>
<sequence>MMQARRRAVAAAAGLAIGLGLASVALAWLTGGLTGSFLGPDESAHYVNTLFIADWLRAGLPAPMAFARDFYVHYPKLSIGHWPPGWYALLAPAAALWWPGAAAAAVVSAFVAGLPAILPAWALARAGAWRAGIAAALAMLVLPLVVESARAFLLDQPVALVAGLAAIAWLRAAERPGWRRFLLFGALAAFAPLVKGNGALVALIPPIEIALSRRWALLRDRRLWATGALTALVVAPWYYVSFRISAGGFNYAPGPAYAWLALRSNAAALLGEVGAAGVMLSLWGAAGGWRDPRAGAVVRLALAAIAATLAFQSIVPVALDARYVLPAVPWCVALAALGVVRAWRHGGAAMRAAAIALPAAALASPVVALVRLEPKRDMAAPTIVAAMRQDSWIWMVDGRAGGEGAIIAEVAHRDCGMRTMWVARASQWLAGSDFMGRGYHVIARTPDAARTILNRIGVSGVVIVRDRLQDPYPHSAILLRAVTQGGYIVTRHRFARGLGEVIVARRDGAVLPHVHVLEDAIASNNLRVMTSPVTRPVTPPVTGAPVSPAVRAVRPVGGAGPAAPAIAVTPPPPPVDLPDPQQAYPRCR</sequence>
<comment type="caution">
    <text evidence="11">The sequence shown here is derived from an EMBL/GenBank/DDBJ whole genome shotgun (WGS) entry which is preliminary data.</text>
</comment>
<evidence type="ECO:0000256" key="7">
    <source>
        <dbReference type="ARBA" id="ARBA00023136"/>
    </source>
</evidence>
<evidence type="ECO:0000259" key="10">
    <source>
        <dbReference type="Pfam" id="PF13231"/>
    </source>
</evidence>
<dbReference type="GO" id="GO:0009103">
    <property type="term" value="P:lipopolysaccharide biosynthetic process"/>
    <property type="evidence" value="ECO:0007669"/>
    <property type="project" value="UniProtKB-ARBA"/>
</dbReference>
<dbReference type="InterPro" id="IPR006311">
    <property type="entry name" value="TAT_signal"/>
</dbReference>
<organism evidence="11 12">
    <name type="scientific">Sphingomonas ginsenosidimutans</name>
    <dbReference type="NCBI Taxonomy" id="862134"/>
    <lineage>
        <taxon>Bacteria</taxon>
        <taxon>Pseudomonadati</taxon>
        <taxon>Pseudomonadota</taxon>
        <taxon>Alphaproteobacteria</taxon>
        <taxon>Sphingomonadales</taxon>
        <taxon>Sphingomonadaceae</taxon>
        <taxon>Sphingomonas</taxon>
    </lineage>
</organism>
<evidence type="ECO:0000256" key="3">
    <source>
        <dbReference type="ARBA" id="ARBA00022676"/>
    </source>
</evidence>
<evidence type="ECO:0000256" key="2">
    <source>
        <dbReference type="ARBA" id="ARBA00022475"/>
    </source>
</evidence>
<evidence type="ECO:0000256" key="1">
    <source>
        <dbReference type="ARBA" id="ARBA00004651"/>
    </source>
</evidence>
<proteinExistence type="predicted"/>
<protein>
    <recommendedName>
        <fullName evidence="10">Glycosyltransferase RgtA/B/C/D-like domain-containing protein</fullName>
    </recommendedName>
</protein>
<feature type="transmembrane region" description="Helical" evidence="9">
    <location>
        <begin position="128"/>
        <end position="146"/>
    </location>
</feature>
<dbReference type="Proteomes" id="UP000218784">
    <property type="component" value="Unassembled WGS sequence"/>
</dbReference>
<dbReference type="GO" id="GO:0016763">
    <property type="term" value="F:pentosyltransferase activity"/>
    <property type="evidence" value="ECO:0007669"/>
    <property type="project" value="TreeGrafter"/>
</dbReference>
<keyword evidence="3" id="KW-0328">Glycosyltransferase</keyword>
<dbReference type="Pfam" id="PF13231">
    <property type="entry name" value="PMT_2"/>
    <property type="match status" value="1"/>
</dbReference>
<keyword evidence="12" id="KW-1185">Reference proteome</keyword>
<dbReference type="PROSITE" id="PS51318">
    <property type="entry name" value="TAT"/>
    <property type="match status" value="1"/>
</dbReference>
<reference evidence="11 12" key="1">
    <citation type="submission" date="2017-09" db="EMBL/GenBank/DDBJ databases">
        <title>Sphingomonas ginsenosidimutans KACC 14949, whole genome shotgun sequence.</title>
        <authorList>
            <person name="Feng G."/>
            <person name="Zhu H."/>
        </authorList>
    </citation>
    <scope>NUCLEOTIDE SEQUENCE [LARGE SCALE GENOMIC DNA]</scope>
    <source>
        <strain evidence="11 12">KACC 14949</strain>
    </source>
</reference>
<evidence type="ECO:0000256" key="4">
    <source>
        <dbReference type="ARBA" id="ARBA00022679"/>
    </source>
</evidence>
<feature type="domain" description="Glycosyltransferase RgtA/B/C/D-like" evidence="10">
    <location>
        <begin position="102"/>
        <end position="238"/>
    </location>
</feature>
<keyword evidence="4" id="KW-0808">Transferase</keyword>
<dbReference type="PANTHER" id="PTHR33908:SF11">
    <property type="entry name" value="MEMBRANE PROTEIN"/>
    <property type="match status" value="1"/>
</dbReference>
<comment type="subcellular location">
    <subcellularLocation>
        <location evidence="1">Cell membrane</location>
        <topology evidence="1">Multi-pass membrane protein</topology>
    </subcellularLocation>
</comment>
<feature type="transmembrane region" description="Helical" evidence="9">
    <location>
        <begin position="321"/>
        <end position="340"/>
    </location>
</feature>
<keyword evidence="2" id="KW-1003">Cell membrane</keyword>
<evidence type="ECO:0000256" key="9">
    <source>
        <dbReference type="SAM" id="Phobius"/>
    </source>
</evidence>